<keyword evidence="1" id="KW-0175">Coiled coil</keyword>
<name>A0ABD3MFA2_9STRA</name>
<feature type="signal peptide" evidence="3">
    <location>
        <begin position="1"/>
        <end position="23"/>
    </location>
</feature>
<feature type="compositionally biased region" description="Acidic residues" evidence="2">
    <location>
        <begin position="698"/>
        <end position="712"/>
    </location>
</feature>
<feature type="region of interest" description="Disordered" evidence="2">
    <location>
        <begin position="242"/>
        <end position="261"/>
    </location>
</feature>
<feature type="compositionally biased region" description="Polar residues" evidence="2">
    <location>
        <begin position="248"/>
        <end position="261"/>
    </location>
</feature>
<feature type="compositionally biased region" description="Acidic residues" evidence="2">
    <location>
        <begin position="152"/>
        <end position="163"/>
    </location>
</feature>
<proteinExistence type="predicted"/>
<feature type="coiled-coil region" evidence="1">
    <location>
        <begin position="561"/>
        <end position="595"/>
    </location>
</feature>
<sequence length="726" mass="81867">MMLVNAMSSLALLIAVAVTSVHASSATSSRSQYMWRMNRPRPQHPPHEHLINIRKSLCSGETHNSLMAMLSVRGGAGTWGKSGMKHKLRHGDDGESVLECDEDCDDECEYEYEYFEVDDDVNDDERYEGADTASDTNANDDDAQSQNHSGDYEGEEDAEEEFGEEARAEIVDAGEQEEDDYEDDDDYLFTTPISKEKKQIVPLSQNRQSVQRARSNLPMQVEEEDDVDDEMHLFETPIPTKTKRLSRATRNANRASKATTTSHWWWQNQNPMTDKRHQRRPAKSKGRQLQSRRRHVSSSRGASFIPPPFYTGSPSRSFDIRAFNGRSFYSDVLSSLTSALGFILQPMGNAIQTITNVVTSTLSRYISLSLSLIRNTLDYMWYGPVEGVTTTGIPTRYGGLSSVLMSGPVLVIASSVVIVSLLSVAMSRRVSDGESNSSAKENDARRRFIRKNGEYDDDSPSIEEELHFLNREFDAANPTTKDRITKSIISTTNRLWPKQQRRVTKKDNRPKSRRGQRQFTIQSIQQWWKERPNQPPIAIIEPQHLRNSQQGQQQPPLGKEINQLQKKLAVSEQERAILQQDVQHLLTKLQRAQELAKSASLHNKWQEKLTSRTDQILGRDNGGGDEDVGGRKAKESGIGAGEQRNNRERNVGEGEVRRDERGVIDRGGIGGRNDLDIQAGPNPRILDGVTIVRDIDDMEDEMEEDGADDYYYDDGGGGDDMKWPAL</sequence>
<evidence type="ECO:0000313" key="4">
    <source>
        <dbReference type="EMBL" id="KAL3761309.1"/>
    </source>
</evidence>
<feature type="compositionally biased region" description="Basic and acidic residues" evidence="2">
    <location>
        <begin position="644"/>
        <end position="664"/>
    </location>
</feature>
<evidence type="ECO:0000256" key="3">
    <source>
        <dbReference type="SAM" id="SignalP"/>
    </source>
</evidence>
<comment type="caution">
    <text evidence="4">The sequence shown here is derived from an EMBL/GenBank/DDBJ whole genome shotgun (WGS) entry which is preliminary data.</text>
</comment>
<feature type="region of interest" description="Disordered" evidence="2">
    <location>
        <begin position="268"/>
        <end position="308"/>
    </location>
</feature>
<feature type="chain" id="PRO_5044813301" evidence="3">
    <location>
        <begin position="24"/>
        <end position="726"/>
    </location>
</feature>
<accession>A0ABD3MFA2</accession>
<keyword evidence="3" id="KW-0732">Signal</keyword>
<feature type="region of interest" description="Disordered" evidence="2">
    <location>
        <begin position="698"/>
        <end position="726"/>
    </location>
</feature>
<evidence type="ECO:0000256" key="2">
    <source>
        <dbReference type="SAM" id="MobiDB-lite"/>
    </source>
</evidence>
<keyword evidence="5" id="KW-1185">Reference proteome</keyword>
<reference evidence="4 5" key="1">
    <citation type="submission" date="2024-10" db="EMBL/GenBank/DDBJ databases">
        <title>Updated reference genomes for cyclostephanoid diatoms.</title>
        <authorList>
            <person name="Roberts W.R."/>
            <person name="Alverson A.J."/>
        </authorList>
    </citation>
    <scope>NUCLEOTIDE SEQUENCE [LARGE SCALE GENOMIC DNA]</scope>
    <source>
        <strain evidence="4 5">AJA232-27</strain>
    </source>
</reference>
<dbReference type="Proteomes" id="UP001530293">
    <property type="component" value="Unassembled WGS sequence"/>
</dbReference>
<dbReference type="AlphaFoldDB" id="A0ABD3MFA2"/>
<dbReference type="EMBL" id="JALLBG020000152">
    <property type="protein sequence ID" value="KAL3761309.1"/>
    <property type="molecule type" value="Genomic_DNA"/>
</dbReference>
<feature type="region of interest" description="Disordered" evidence="2">
    <location>
        <begin position="482"/>
        <end position="518"/>
    </location>
</feature>
<feature type="compositionally biased region" description="Basic residues" evidence="2">
    <location>
        <begin position="276"/>
        <end position="297"/>
    </location>
</feature>
<gene>
    <name evidence="4" type="ORF">ACHAWU_010222</name>
</gene>
<feature type="compositionally biased region" description="Polar residues" evidence="2">
    <location>
        <begin position="202"/>
        <end position="218"/>
    </location>
</feature>
<feature type="compositionally biased region" description="Acidic residues" evidence="2">
    <location>
        <begin position="115"/>
        <end position="126"/>
    </location>
</feature>
<feature type="region of interest" description="Disordered" evidence="2">
    <location>
        <begin position="115"/>
        <end position="164"/>
    </location>
</feature>
<organism evidence="4 5">
    <name type="scientific">Discostella pseudostelligera</name>
    <dbReference type="NCBI Taxonomy" id="259834"/>
    <lineage>
        <taxon>Eukaryota</taxon>
        <taxon>Sar</taxon>
        <taxon>Stramenopiles</taxon>
        <taxon>Ochrophyta</taxon>
        <taxon>Bacillariophyta</taxon>
        <taxon>Coscinodiscophyceae</taxon>
        <taxon>Thalassiosirophycidae</taxon>
        <taxon>Stephanodiscales</taxon>
        <taxon>Stephanodiscaceae</taxon>
        <taxon>Discostella</taxon>
    </lineage>
</organism>
<feature type="region of interest" description="Disordered" evidence="2">
    <location>
        <begin position="612"/>
        <end position="684"/>
    </location>
</feature>
<evidence type="ECO:0000256" key="1">
    <source>
        <dbReference type="SAM" id="Coils"/>
    </source>
</evidence>
<feature type="region of interest" description="Disordered" evidence="2">
    <location>
        <begin position="199"/>
        <end position="227"/>
    </location>
</feature>
<evidence type="ECO:0000313" key="5">
    <source>
        <dbReference type="Proteomes" id="UP001530293"/>
    </source>
</evidence>
<protein>
    <submittedName>
        <fullName evidence="4">Uncharacterized protein</fullName>
    </submittedName>
</protein>